<keyword evidence="3" id="KW-1185">Reference proteome</keyword>
<proteinExistence type="predicted"/>
<evidence type="ECO:0000313" key="3">
    <source>
        <dbReference type="Proteomes" id="UP000324222"/>
    </source>
</evidence>
<dbReference type="InterPro" id="IPR052055">
    <property type="entry name" value="Hepadnavirus_pol/RT"/>
</dbReference>
<dbReference type="AlphaFoldDB" id="A0A5B7HLC8"/>
<dbReference type="PANTHER" id="PTHR33050">
    <property type="entry name" value="REVERSE TRANSCRIPTASE DOMAIN-CONTAINING PROTEIN"/>
    <property type="match status" value="1"/>
</dbReference>
<dbReference type="PROSITE" id="PS50878">
    <property type="entry name" value="RT_POL"/>
    <property type="match status" value="1"/>
</dbReference>
<dbReference type="Proteomes" id="UP000324222">
    <property type="component" value="Unassembled WGS sequence"/>
</dbReference>
<dbReference type="InterPro" id="IPR000477">
    <property type="entry name" value="RT_dom"/>
</dbReference>
<feature type="domain" description="Reverse transcriptase" evidence="1">
    <location>
        <begin position="1"/>
        <end position="58"/>
    </location>
</feature>
<name>A0A5B7HLC8_PORTR</name>
<dbReference type="GO" id="GO:0071897">
    <property type="term" value="P:DNA biosynthetic process"/>
    <property type="evidence" value="ECO:0007669"/>
    <property type="project" value="UniProtKB-ARBA"/>
</dbReference>
<gene>
    <name evidence="2" type="ORF">E2C01_065229</name>
</gene>
<sequence length="201" mass="22453">MVVLCYLDDCFFIASSVESLQAQVSYALYFFDSLGLTVNVWKLVLEPTKKVMLLGVVLDSVAMTTTLTSRRKERIKEQGLLLLKGNVILRDLSSFIGLTVASAPAVELGPLRYRYLELIRDQGLARSCGDFDKFITLDCHAQHLVAWWVANIDFQEKSLLSSSPYCELFTDACLTGWGASMGHITTGGHWAQEELDHINIL</sequence>
<accession>A0A5B7HLC8</accession>
<dbReference type="InterPro" id="IPR043502">
    <property type="entry name" value="DNA/RNA_pol_sf"/>
</dbReference>
<organism evidence="2 3">
    <name type="scientific">Portunus trituberculatus</name>
    <name type="common">Swimming crab</name>
    <name type="synonym">Neptunus trituberculatus</name>
    <dbReference type="NCBI Taxonomy" id="210409"/>
    <lineage>
        <taxon>Eukaryota</taxon>
        <taxon>Metazoa</taxon>
        <taxon>Ecdysozoa</taxon>
        <taxon>Arthropoda</taxon>
        <taxon>Crustacea</taxon>
        <taxon>Multicrustacea</taxon>
        <taxon>Malacostraca</taxon>
        <taxon>Eumalacostraca</taxon>
        <taxon>Eucarida</taxon>
        <taxon>Decapoda</taxon>
        <taxon>Pleocyemata</taxon>
        <taxon>Brachyura</taxon>
        <taxon>Eubrachyura</taxon>
        <taxon>Portunoidea</taxon>
        <taxon>Portunidae</taxon>
        <taxon>Portuninae</taxon>
        <taxon>Portunus</taxon>
    </lineage>
</organism>
<evidence type="ECO:0000313" key="2">
    <source>
        <dbReference type="EMBL" id="MPC70963.1"/>
    </source>
</evidence>
<dbReference type="EMBL" id="VSRR010032033">
    <property type="protein sequence ID" value="MPC70963.1"/>
    <property type="molecule type" value="Genomic_DNA"/>
</dbReference>
<dbReference type="OrthoDB" id="2348824at2759"/>
<dbReference type="PANTHER" id="PTHR33050:SF7">
    <property type="entry name" value="RIBONUCLEASE H"/>
    <property type="match status" value="1"/>
</dbReference>
<reference evidence="2 3" key="1">
    <citation type="submission" date="2019-05" db="EMBL/GenBank/DDBJ databases">
        <title>Another draft genome of Portunus trituberculatus and its Hox gene families provides insights of decapod evolution.</title>
        <authorList>
            <person name="Jeong J.-H."/>
            <person name="Song I."/>
            <person name="Kim S."/>
            <person name="Choi T."/>
            <person name="Kim D."/>
            <person name="Ryu S."/>
            <person name="Kim W."/>
        </authorList>
    </citation>
    <scope>NUCLEOTIDE SEQUENCE [LARGE SCALE GENOMIC DNA]</scope>
    <source>
        <tissue evidence="2">Muscle</tissue>
    </source>
</reference>
<evidence type="ECO:0000259" key="1">
    <source>
        <dbReference type="PROSITE" id="PS50878"/>
    </source>
</evidence>
<protein>
    <recommendedName>
        <fullName evidence="1">Reverse transcriptase domain-containing protein</fullName>
    </recommendedName>
</protein>
<dbReference type="SUPFAM" id="SSF56672">
    <property type="entry name" value="DNA/RNA polymerases"/>
    <property type="match status" value="1"/>
</dbReference>
<comment type="caution">
    <text evidence="2">The sequence shown here is derived from an EMBL/GenBank/DDBJ whole genome shotgun (WGS) entry which is preliminary data.</text>
</comment>